<keyword evidence="5" id="KW-0418">Kinase</keyword>
<comment type="catalytic activity">
    <reaction evidence="1">
        <text>ATP + protein L-histidine = ADP + protein N-phospho-L-histidine.</text>
        <dbReference type="EC" id="2.7.13.3"/>
    </reaction>
</comment>
<evidence type="ECO:0000313" key="8">
    <source>
        <dbReference type="EMBL" id="SDR96283.1"/>
    </source>
</evidence>
<keyword evidence="3" id="KW-0597">Phosphoprotein</keyword>
<feature type="domain" description="ANTAR" evidence="7">
    <location>
        <begin position="123"/>
        <end position="184"/>
    </location>
</feature>
<evidence type="ECO:0000256" key="4">
    <source>
        <dbReference type="ARBA" id="ARBA00022679"/>
    </source>
</evidence>
<accession>A0A1H1NBF2</accession>
<dbReference type="RefSeq" id="WP_083371450.1">
    <property type="nucleotide sequence ID" value="NZ_LT629776.1"/>
</dbReference>
<dbReference type="InterPro" id="IPR005561">
    <property type="entry name" value="ANTAR"/>
</dbReference>
<dbReference type="Gene3D" id="1.10.10.10">
    <property type="entry name" value="Winged helix-like DNA-binding domain superfamily/Winged helix DNA-binding domain"/>
    <property type="match status" value="1"/>
</dbReference>
<dbReference type="PANTHER" id="PTHR43304:SF1">
    <property type="entry name" value="PAC DOMAIN-CONTAINING PROTEIN"/>
    <property type="match status" value="1"/>
</dbReference>
<dbReference type="SUPFAM" id="SSF55785">
    <property type="entry name" value="PYP-like sensor domain (PAS domain)"/>
    <property type="match status" value="1"/>
</dbReference>
<dbReference type="Proteomes" id="UP000185663">
    <property type="component" value="Chromosome I"/>
</dbReference>
<evidence type="ECO:0000259" key="7">
    <source>
        <dbReference type="PROSITE" id="PS50921"/>
    </source>
</evidence>
<proteinExistence type="predicted"/>
<keyword evidence="9" id="KW-1185">Reference proteome</keyword>
<dbReference type="PROSITE" id="PS50112">
    <property type="entry name" value="PAS"/>
    <property type="match status" value="1"/>
</dbReference>
<evidence type="ECO:0000256" key="3">
    <source>
        <dbReference type="ARBA" id="ARBA00022553"/>
    </source>
</evidence>
<dbReference type="PANTHER" id="PTHR43304">
    <property type="entry name" value="PHYTOCHROME-LIKE PROTEIN CPH1"/>
    <property type="match status" value="1"/>
</dbReference>
<dbReference type="InterPro" id="IPR011006">
    <property type="entry name" value="CheY-like_superfamily"/>
</dbReference>
<feature type="domain" description="PAS" evidence="6">
    <location>
        <begin position="29"/>
        <end position="74"/>
    </location>
</feature>
<dbReference type="STRING" id="545619.SAMN04489860_0487"/>
<dbReference type="EMBL" id="LT629776">
    <property type="protein sequence ID" value="SDR96283.1"/>
    <property type="molecule type" value="Genomic_DNA"/>
</dbReference>
<evidence type="ECO:0000256" key="2">
    <source>
        <dbReference type="ARBA" id="ARBA00012438"/>
    </source>
</evidence>
<gene>
    <name evidence="8" type="ORF">SAMN04489860_0487</name>
</gene>
<evidence type="ECO:0000259" key="6">
    <source>
        <dbReference type="PROSITE" id="PS50112"/>
    </source>
</evidence>
<dbReference type="Gene3D" id="2.10.70.100">
    <property type="match status" value="1"/>
</dbReference>
<organism evidence="8 9">
    <name type="scientific">Paraoerskovia marina</name>
    <dbReference type="NCBI Taxonomy" id="545619"/>
    <lineage>
        <taxon>Bacteria</taxon>
        <taxon>Bacillati</taxon>
        <taxon>Actinomycetota</taxon>
        <taxon>Actinomycetes</taxon>
        <taxon>Micrococcales</taxon>
        <taxon>Cellulomonadaceae</taxon>
        <taxon>Paraoerskovia</taxon>
    </lineage>
</organism>
<dbReference type="InterPro" id="IPR035965">
    <property type="entry name" value="PAS-like_dom_sf"/>
</dbReference>
<sequence>MGAPNPDDLHFSSRVGRFSWNPATSETRWSDGMFRLYGFEPGEVVPTRELAISHKHPEDRERYVELVQMIATTPGDFALWHRIVDTAGTTRYVVATGTAHADDAGVVVRVDGYTVDVTEPHRFVADAGVRTSVERFRESAAVIEQAKGVLMAARGVSAEEAFEILRSTSIGGNVKLRAVADAVVEHGADAMAEDGI</sequence>
<dbReference type="SUPFAM" id="SSF52172">
    <property type="entry name" value="CheY-like"/>
    <property type="match status" value="1"/>
</dbReference>
<protein>
    <recommendedName>
        <fullName evidence="2">histidine kinase</fullName>
        <ecNumber evidence="2">2.7.13.3</ecNumber>
    </recommendedName>
</protein>
<dbReference type="InterPro" id="IPR036388">
    <property type="entry name" value="WH-like_DNA-bd_sf"/>
</dbReference>
<dbReference type="Pfam" id="PF03861">
    <property type="entry name" value="ANTAR"/>
    <property type="match status" value="1"/>
</dbReference>
<name>A0A1H1NBF2_9CELL</name>
<evidence type="ECO:0000256" key="1">
    <source>
        <dbReference type="ARBA" id="ARBA00000085"/>
    </source>
</evidence>
<dbReference type="InterPro" id="IPR000014">
    <property type="entry name" value="PAS"/>
</dbReference>
<dbReference type="GO" id="GO:0003723">
    <property type="term" value="F:RNA binding"/>
    <property type="evidence" value="ECO:0007669"/>
    <property type="project" value="InterPro"/>
</dbReference>
<dbReference type="GO" id="GO:0004673">
    <property type="term" value="F:protein histidine kinase activity"/>
    <property type="evidence" value="ECO:0007669"/>
    <property type="project" value="UniProtKB-EC"/>
</dbReference>
<dbReference type="eggNOG" id="COG3707">
    <property type="taxonomic scope" value="Bacteria"/>
</dbReference>
<dbReference type="InterPro" id="IPR052162">
    <property type="entry name" value="Sensor_kinase/Photoreceptor"/>
</dbReference>
<reference evidence="8 9" key="1">
    <citation type="submission" date="2016-10" db="EMBL/GenBank/DDBJ databases">
        <authorList>
            <person name="de Groot N.N."/>
        </authorList>
    </citation>
    <scope>NUCLEOTIDE SEQUENCE [LARGE SCALE GENOMIC DNA]</scope>
    <source>
        <strain evidence="8 9">DSM 22126</strain>
    </source>
</reference>
<dbReference type="Pfam" id="PF08447">
    <property type="entry name" value="PAS_3"/>
    <property type="match status" value="1"/>
</dbReference>
<dbReference type="AlphaFoldDB" id="A0A1H1NBF2"/>
<dbReference type="Gene3D" id="3.30.450.20">
    <property type="entry name" value="PAS domain"/>
    <property type="match status" value="1"/>
</dbReference>
<dbReference type="InterPro" id="IPR013655">
    <property type="entry name" value="PAS_fold_3"/>
</dbReference>
<dbReference type="EC" id="2.7.13.3" evidence="2"/>
<dbReference type="OrthoDB" id="3787288at2"/>
<evidence type="ECO:0000313" key="9">
    <source>
        <dbReference type="Proteomes" id="UP000185663"/>
    </source>
</evidence>
<evidence type="ECO:0000256" key="5">
    <source>
        <dbReference type="ARBA" id="ARBA00022777"/>
    </source>
</evidence>
<dbReference type="SMART" id="SM01012">
    <property type="entry name" value="ANTAR"/>
    <property type="match status" value="1"/>
</dbReference>
<dbReference type="PROSITE" id="PS50921">
    <property type="entry name" value="ANTAR"/>
    <property type="match status" value="1"/>
</dbReference>
<dbReference type="CDD" id="cd00130">
    <property type="entry name" value="PAS"/>
    <property type="match status" value="1"/>
</dbReference>
<keyword evidence="4" id="KW-0808">Transferase</keyword>